<sequence>MDMQEQLAGQKRIAVFVGEFGSGKTEVSVNYAVQLKRAGFKTAIVDMDLVKPYFRTRENRDLLEQQHIRVSAADNRLANADLPVLPSELNQLLYDEDYQVVIDVGGSEAAIVLGRFQRQLAEVSYAAMMVINIYRPFSQTVEDIVAAIDRIQKTARISISGLISNANLAAETTAEHIYAGISLVEKVVEKTGIPIMRVVIPQWLQQEITTKYPVLLLERYTHYPYME</sequence>
<proteinExistence type="predicted"/>
<feature type="domain" description="CobQ/CobB/MinD/ParA nucleotide binding" evidence="1">
    <location>
        <begin position="19"/>
        <end position="201"/>
    </location>
</feature>
<organism evidence="2 3">
    <name type="scientific">Lucifera butyrica</name>
    <dbReference type="NCBI Taxonomy" id="1351585"/>
    <lineage>
        <taxon>Bacteria</taxon>
        <taxon>Bacillati</taxon>
        <taxon>Bacillota</taxon>
        <taxon>Negativicutes</taxon>
        <taxon>Veillonellales</taxon>
        <taxon>Veillonellaceae</taxon>
        <taxon>Lucifera</taxon>
    </lineage>
</organism>
<dbReference type="RefSeq" id="WP_122628913.1">
    <property type="nucleotide sequence ID" value="NZ_UPPP01000083.1"/>
</dbReference>
<evidence type="ECO:0000313" key="2">
    <source>
        <dbReference type="EMBL" id="VBB07996.1"/>
    </source>
</evidence>
<protein>
    <recommendedName>
        <fullName evidence="1">CobQ/CobB/MinD/ParA nucleotide binding domain-containing protein</fullName>
    </recommendedName>
</protein>
<dbReference type="SUPFAM" id="SSF52540">
    <property type="entry name" value="P-loop containing nucleoside triphosphate hydrolases"/>
    <property type="match status" value="1"/>
</dbReference>
<name>A0A498R5J7_9FIRM</name>
<accession>A0A498R5J7</accession>
<dbReference type="InterPro" id="IPR027417">
    <property type="entry name" value="P-loop_NTPase"/>
</dbReference>
<gene>
    <name evidence="2" type="ORF">LUCI_3261</name>
</gene>
<keyword evidence="3" id="KW-1185">Reference proteome</keyword>
<dbReference type="EMBL" id="UPPP01000083">
    <property type="protein sequence ID" value="VBB07996.1"/>
    <property type="molecule type" value="Genomic_DNA"/>
</dbReference>
<reference evidence="2 3" key="1">
    <citation type="submission" date="2018-06" db="EMBL/GenBank/DDBJ databases">
        <authorList>
            <person name="Strepis N."/>
        </authorList>
    </citation>
    <scope>NUCLEOTIDE SEQUENCE [LARGE SCALE GENOMIC DNA]</scope>
    <source>
        <strain evidence="2">LUCI</strain>
    </source>
</reference>
<dbReference type="AlphaFoldDB" id="A0A498R5J7"/>
<dbReference type="OrthoDB" id="9779501at2"/>
<dbReference type="Gene3D" id="3.40.50.300">
    <property type="entry name" value="P-loop containing nucleotide triphosphate hydrolases"/>
    <property type="match status" value="1"/>
</dbReference>
<dbReference type="Pfam" id="PF01656">
    <property type="entry name" value="CbiA"/>
    <property type="match status" value="1"/>
</dbReference>
<evidence type="ECO:0000259" key="1">
    <source>
        <dbReference type="Pfam" id="PF01656"/>
    </source>
</evidence>
<dbReference type="Proteomes" id="UP000277811">
    <property type="component" value="Unassembled WGS sequence"/>
</dbReference>
<dbReference type="InterPro" id="IPR002586">
    <property type="entry name" value="CobQ/CobB/MinD/ParA_Nub-bd_dom"/>
</dbReference>
<evidence type="ECO:0000313" key="3">
    <source>
        <dbReference type="Proteomes" id="UP000277811"/>
    </source>
</evidence>